<comment type="caution">
    <text evidence="6">The sequence shown here is derived from an EMBL/GenBank/DDBJ whole genome shotgun (WGS) entry which is preliminary data.</text>
</comment>
<gene>
    <name evidence="6" type="ORF">ABMA28_001398</name>
</gene>
<organism evidence="6 7">
    <name type="scientific">Loxostege sticticalis</name>
    <name type="common">Beet webworm moth</name>
    <dbReference type="NCBI Taxonomy" id="481309"/>
    <lineage>
        <taxon>Eukaryota</taxon>
        <taxon>Metazoa</taxon>
        <taxon>Ecdysozoa</taxon>
        <taxon>Arthropoda</taxon>
        <taxon>Hexapoda</taxon>
        <taxon>Insecta</taxon>
        <taxon>Pterygota</taxon>
        <taxon>Neoptera</taxon>
        <taxon>Endopterygota</taxon>
        <taxon>Lepidoptera</taxon>
        <taxon>Glossata</taxon>
        <taxon>Ditrysia</taxon>
        <taxon>Pyraloidea</taxon>
        <taxon>Crambidae</taxon>
        <taxon>Pyraustinae</taxon>
        <taxon>Loxostege</taxon>
    </lineage>
</organism>
<feature type="region of interest" description="Disordered" evidence="4">
    <location>
        <begin position="106"/>
        <end position="125"/>
    </location>
</feature>
<evidence type="ECO:0000259" key="5">
    <source>
        <dbReference type="Pfam" id="PF04500"/>
    </source>
</evidence>
<dbReference type="AlphaFoldDB" id="A0ABD0T1K1"/>
<dbReference type="EMBL" id="JBEDNZ010000011">
    <property type="protein sequence ID" value="KAL0831868.1"/>
    <property type="molecule type" value="Genomic_DNA"/>
</dbReference>
<evidence type="ECO:0000256" key="3">
    <source>
        <dbReference type="ARBA" id="ARBA00022833"/>
    </source>
</evidence>
<protein>
    <recommendedName>
        <fullName evidence="5">FLYWCH-type domain-containing protein</fullName>
    </recommendedName>
</protein>
<evidence type="ECO:0000313" key="6">
    <source>
        <dbReference type="EMBL" id="KAL0831868.1"/>
    </source>
</evidence>
<dbReference type="GO" id="GO:0008270">
    <property type="term" value="F:zinc ion binding"/>
    <property type="evidence" value="ECO:0007669"/>
    <property type="project" value="UniProtKB-KW"/>
</dbReference>
<evidence type="ECO:0000256" key="4">
    <source>
        <dbReference type="SAM" id="MobiDB-lite"/>
    </source>
</evidence>
<reference evidence="6 7" key="1">
    <citation type="submission" date="2024-06" db="EMBL/GenBank/DDBJ databases">
        <title>A chromosome-level genome assembly of beet webworm, Loxostege sticticalis.</title>
        <authorList>
            <person name="Zhang Y."/>
        </authorList>
    </citation>
    <scope>NUCLEOTIDE SEQUENCE [LARGE SCALE GENOMIC DNA]</scope>
    <source>
        <strain evidence="6">AQ028</strain>
        <tissue evidence="6">Male pupae</tissue>
    </source>
</reference>
<feature type="domain" description="FLYWCH-type" evidence="5">
    <location>
        <begin position="2"/>
        <end position="58"/>
    </location>
</feature>
<proteinExistence type="predicted"/>
<name>A0ABD0T1K1_LOXSC</name>
<sequence length="125" mass="14312">MIPTKKGNHLLMINGYTYRKDNKTQSNYYCSKLQSGCRARVKLTPDGEVKEIQGHHIHEPPTYVKTSTGVYIKREPFANDERFHVLQRQQELELLLFKESVERMQGSGEVDSAGGSDRGAYQSYT</sequence>
<evidence type="ECO:0000313" key="7">
    <source>
        <dbReference type="Proteomes" id="UP001549921"/>
    </source>
</evidence>
<keyword evidence="3" id="KW-0862">Zinc</keyword>
<keyword evidence="1" id="KW-0479">Metal-binding</keyword>
<dbReference type="Gene3D" id="2.20.25.240">
    <property type="match status" value="1"/>
</dbReference>
<accession>A0ABD0T1K1</accession>
<keyword evidence="2" id="KW-0863">Zinc-finger</keyword>
<evidence type="ECO:0000256" key="1">
    <source>
        <dbReference type="ARBA" id="ARBA00022723"/>
    </source>
</evidence>
<dbReference type="Pfam" id="PF04500">
    <property type="entry name" value="FLYWCH"/>
    <property type="match status" value="1"/>
</dbReference>
<dbReference type="Proteomes" id="UP001549921">
    <property type="component" value="Unassembled WGS sequence"/>
</dbReference>
<dbReference type="InterPro" id="IPR007588">
    <property type="entry name" value="Znf_FLYWCH"/>
</dbReference>
<evidence type="ECO:0000256" key="2">
    <source>
        <dbReference type="ARBA" id="ARBA00022771"/>
    </source>
</evidence>